<dbReference type="Ensembl" id="ENSPCOT00000027410.1">
    <property type="protein sequence ID" value="ENSPCOP00000016779.1"/>
    <property type="gene ID" value="ENSPCOG00000020166.1"/>
</dbReference>
<gene>
    <name evidence="2" type="primary">FANCA</name>
</gene>
<organism evidence="2 3">
    <name type="scientific">Propithecus coquereli</name>
    <name type="common">Coquerel's sifaka</name>
    <name type="synonym">Propithecus verreauxi coquereli</name>
    <dbReference type="NCBI Taxonomy" id="379532"/>
    <lineage>
        <taxon>Eukaryota</taxon>
        <taxon>Metazoa</taxon>
        <taxon>Chordata</taxon>
        <taxon>Craniata</taxon>
        <taxon>Vertebrata</taxon>
        <taxon>Euteleostomi</taxon>
        <taxon>Mammalia</taxon>
        <taxon>Eutheria</taxon>
        <taxon>Euarchontoglires</taxon>
        <taxon>Primates</taxon>
        <taxon>Strepsirrhini</taxon>
        <taxon>Lemuriformes</taxon>
        <taxon>Indriidae</taxon>
        <taxon>Propithecus</taxon>
    </lineage>
</organism>
<dbReference type="InterPro" id="IPR031729">
    <property type="entry name" value="Fanconi_A_N"/>
</dbReference>
<dbReference type="Pfam" id="PF15865">
    <property type="entry name" value="Fanconi_A_N"/>
    <property type="match status" value="1"/>
</dbReference>
<dbReference type="GO" id="GO:0036297">
    <property type="term" value="P:interstrand cross-link repair"/>
    <property type="evidence" value="ECO:0007669"/>
    <property type="project" value="InterPro"/>
</dbReference>
<dbReference type="GO" id="GO:0043240">
    <property type="term" value="C:Fanconi anaemia nuclear complex"/>
    <property type="evidence" value="ECO:0007669"/>
    <property type="project" value="InterPro"/>
</dbReference>
<evidence type="ECO:0000259" key="1">
    <source>
        <dbReference type="Pfam" id="PF15865"/>
    </source>
</evidence>
<accession>A0A2K6FS20</accession>
<sequence>GRVKRQKYNPEREQKLKASAVHLLRSHQDLNDLLLEVEGPSCKKLCLSELIACEGPEPYTNHSGSFIGSVLRDEASRLGVPVGVLSARVVASSMEQICTAVAEAGPSAALAPEQRNSLLLEAVWHLHVQNIVSLQELVESHSDVQALGVWLFKNLCLLCEQIEESCPDMDIARAMLSGLVQMFVLSGFQKHSDPRRTVESEKMPQVAFDVLQRMLTFALDALAAGAQDGSPSHKAVTC</sequence>
<name>A0A2K6FS20_PROCO</name>
<evidence type="ECO:0000313" key="2">
    <source>
        <dbReference type="Ensembl" id="ENSPCOP00000016779.1"/>
    </source>
</evidence>
<proteinExistence type="predicted"/>
<dbReference type="Proteomes" id="UP000233160">
    <property type="component" value="Unassembled WGS sequence"/>
</dbReference>
<reference evidence="2" key="1">
    <citation type="submission" date="2025-08" db="UniProtKB">
        <authorList>
            <consortium name="Ensembl"/>
        </authorList>
    </citation>
    <scope>IDENTIFICATION</scope>
</reference>
<dbReference type="GeneTree" id="ENSGT00390000007852"/>
<reference evidence="2" key="2">
    <citation type="submission" date="2025-09" db="UniProtKB">
        <authorList>
            <consortium name="Ensembl"/>
        </authorList>
    </citation>
    <scope>IDENTIFICATION</scope>
</reference>
<keyword evidence="3" id="KW-1185">Reference proteome</keyword>
<protein>
    <submittedName>
        <fullName evidence="2">FA complementation group A</fullName>
    </submittedName>
</protein>
<feature type="domain" description="Fanconi anaemia group A protein N-terminal" evidence="1">
    <location>
        <begin position="114"/>
        <end position="238"/>
    </location>
</feature>
<dbReference type="PANTHER" id="PTHR12047:SF2">
    <property type="entry name" value="FANCONI ANEMIA GROUP A PROTEIN"/>
    <property type="match status" value="1"/>
</dbReference>
<dbReference type="AlphaFoldDB" id="A0A2K6FS20"/>
<dbReference type="PANTHER" id="PTHR12047">
    <property type="entry name" value="FANCONI ANEMIA GROUP A PROTEIN"/>
    <property type="match status" value="1"/>
</dbReference>
<evidence type="ECO:0000313" key="3">
    <source>
        <dbReference type="Proteomes" id="UP000233160"/>
    </source>
</evidence>
<dbReference type="InterPro" id="IPR003516">
    <property type="entry name" value="FANCA"/>
</dbReference>
<dbReference type="GO" id="GO:0045589">
    <property type="term" value="P:regulation of regulatory T cell differentiation"/>
    <property type="evidence" value="ECO:0007669"/>
    <property type="project" value="TreeGrafter"/>
</dbReference>